<proteinExistence type="predicted"/>
<organism evidence="1 2">
    <name type="scientific">Candidatus Methanocrinis alkalitolerans</name>
    <dbReference type="NCBI Taxonomy" id="3033395"/>
    <lineage>
        <taxon>Archaea</taxon>
        <taxon>Methanobacteriati</taxon>
        <taxon>Methanobacteriota</taxon>
        <taxon>Stenosarchaea group</taxon>
        <taxon>Methanomicrobia</taxon>
        <taxon>Methanotrichales</taxon>
        <taxon>Methanotrichaceae</taxon>
        <taxon>Methanocrinis</taxon>
    </lineage>
</organism>
<reference evidence="1 2" key="1">
    <citation type="submission" date="2023-03" db="EMBL/GenBank/DDBJ databases">
        <title>Whole genome sequencing of Methanotrichaceae archaeon M04Ac.</title>
        <authorList>
            <person name="Khomyakova M.A."/>
            <person name="Merkel A.Y."/>
            <person name="Slobodkin A.I."/>
        </authorList>
    </citation>
    <scope>NUCLEOTIDE SEQUENCE [LARGE SCALE GENOMIC DNA]</scope>
    <source>
        <strain evidence="1 2">M04Ac</strain>
    </source>
</reference>
<dbReference type="EMBL" id="JARFPL010000015">
    <property type="protein sequence ID" value="MDF0593194.1"/>
    <property type="molecule type" value="Genomic_DNA"/>
</dbReference>
<dbReference type="Proteomes" id="UP001215956">
    <property type="component" value="Unassembled WGS sequence"/>
</dbReference>
<evidence type="ECO:0000313" key="1">
    <source>
        <dbReference type="EMBL" id="MDF0593194.1"/>
    </source>
</evidence>
<evidence type="ECO:0000313" key="2">
    <source>
        <dbReference type="Proteomes" id="UP001215956"/>
    </source>
</evidence>
<keyword evidence="2" id="KW-1185">Reference proteome</keyword>
<dbReference type="RefSeq" id="WP_316968898.1">
    <property type="nucleotide sequence ID" value="NZ_JARFPL010000015.1"/>
</dbReference>
<name>A0ABT5XEQ3_9EURY</name>
<comment type="caution">
    <text evidence="1">The sequence shown here is derived from an EMBL/GenBank/DDBJ whole genome shotgun (WGS) entry which is preliminary data.</text>
</comment>
<sequence>MRTVQVVSHCLLNPTTRLIGLPPVPFAPGGPTIQLICPEAGSLDRWAVTKNQIDIPAAA</sequence>
<accession>A0ABT5XEQ3</accession>
<protein>
    <submittedName>
        <fullName evidence="1">Uncharacterized protein</fullName>
    </submittedName>
</protein>
<gene>
    <name evidence="1" type="ORF">P0O24_06315</name>
</gene>